<evidence type="ECO:0000313" key="2">
    <source>
        <dbReference type="Proteomes" id="UP000005940"/>
    </source>
</evidence>
<evidence type="ECO:0000313" key="1">
    <source>
        <dbReference type="EMBL" id="QKM68196.1"/>
    </source>
</evidence>
<dbReference type="Proteomes" id="UP000005940">
    <property type="component" value="Chromosome"/>
</dbReference>
<reference evidence="1 2" key="1">
    <citation type="journal article" date="2012" name="J. Bacteriol.">
        <title>Draft genome of Streptomyces tsukubaensis NRRL 18488, the producer of the clinically important immunosuppressant tacrolimus (FK506).</title>
        <authorList>
            <person name="Barreiro C."/>
            <person name="Prieto C."/>
            <person name="Sola-Landa A."/>
            <person name="Solera E."/>
            <person name="Martinez-Castro M."/>
            <person name="Perez-Redondo R."/>
            <person name="Garcia-Estrada C."/>
            <person name="Aparicio J.F."/>
            <person name="Fernandez-Martinez L.T."/>
            <person name="Santos-Aberturas J."/>
            <person name="Salehi-Najafabadi Z."/>
            <person name="Rodriguez-Garcia A."/>
            <person name="Tauch A."/>
            <person name="Martin J.F."/>
        </authorList>
    </citation>
    <scope>NUCLEOTIDE SEQUENCE [LARGE SCALE GENOMIC DNA]</scope>
    <source>
        <strain evidence="2">DSM 42081 / NBRC 108919 / NRRL 18488 / 9993</strain>
    </source>
</reference>
<organism evidence="1 2">
    <name type="scientific">Streptomyces tsukubensis (strain DSM 42081 / NBRC 108919 / NRRL 18488 / 9993)</name>
    <dbReference type="NCBI Taxonomy" id="1114943"/>
    <lineage>
        <taxon>Bacteria</taxon>
        <taxon>Bacillati</taxon>
        <taxon>Actinomycetota</taxon>
        <taxon>Actinomycetes</taxon>
        <taxon>Kitasatosporales</taxon>
        <taxon>Streptomycetaceae</taxon>
        <taxon>Streptomyces</taxon>
    </lineage>
</organism>
<sequence length="258" mass="27548">MDFAPSGRAGRAYDESETLRMPLNDQINQRISRSALAPNQGFGPLNFPNTAAQGVFVANAWPEINASGIGRPTGSGSLAVEEAKVQFGLADFRRLASPPTGVGARYQPNQNTLEDVTAGYLEWGANRAKGAAFYSYCEGFTCATIAMLVGRNTPLPKNTPVEWFGMTPNGVTARGHAITVVNRDPGSNAADPSTWGVDCLIVDQWYALQTGGDAAVYANGPSRDDVFMNWLTATGNEIFRVAGFAALTYPSLNVPYAK</sequence>
<protein>
    <submittedName>
        <fullName evidence="1">Uncharacterized protein</fullName>
    </submittedName>
</protein>
<name>I2N3W2_STRT9</name>
<dbReference type="RefSeq" id="WP_006347422.1">
    <property type="nucleotide sequence ID" value="NZ_CP029159.1"/>
</dbReference>
<dbReference type="AlphaFoldDB" id="I2N3W2"/>
<gene>
    <name evidence="1" type="ORF">STSU_014420</name>
</gene>
<keyword evidence="2" id="KW-1185">Reference proteome</keyword>
<proteinExistence type="predicted"/>
<accession>I2N3W2</accession>
<dbReference type="EMBL" id="CP029159">
    <property type="protein sequence ID" value="QKM68196.1"/>
    <property type="molecule type" value="Genomic_DNA"/>
</dbReference>